<evidence type="ECO:0000313" key="4">
    <source>
        <dbReference type="Proteomes" id="UP000553632"/>
    </source>
</evidence>
<sequence>MMSPLCYLSLLLPAASGVRSNLRYRDRHLTPIEPPIGHYVNKDPPRVANLPSLDLRIWSEEESQRPEFNLSLGRFAGRGFLVPVRGLVSLHKTYHWEEAEFSQGACFELRYADKTAVLRAFSEYNIPKSATNLLHLCRGETDGWAVYFYSGRDDELNLREFRGPVPLVAVPESSEETDNKAAGDKPKNSPEKASEGKKRVLADPTKGLYVGLVEGKHEPEIFQREIQLAVRPPKAQLSVIAPDRQARVDLPVVSLNRTAEGCWRLEMRVEYEKPELTIDEDTLAAFKDLADVPGDRLGLDHFLLCYRDWQWELVLGTPPSRLVIHEWFPFKGR</sequence>
<feature type="region of interest" description="Disordered" evidence="1">
    <location>
        <begin position="169"/>
        <end position="198"/>
    </location>
</feature>
<feature type="chain" id="PRO_5029457101" evidence="2">
    <location>
        <begin position="18"/>
        <end position="333"/>
    </location>
</feature>
<protein>
    <submittedName>
        <fullName evidence="3">Uncharacterized protein</fullName>
    </submittedName>
</protein>
<feature type="signal peptide" evidence="2">
    <location>
        <begin position="1"/>
        <end position="17"/>
    </location>
</feature>
<dbReference type="AlphaFoldDB" id="A0A7J6UN09"/>
<evidence type="ECO:0000256" key="1">
    <source>
        <dbReference type="SAM" id="MobiDB-lite"/>
    </source>
</evidence>
<dbReference type="EMBL" id="JABANO010001199">
    <property type="protein sequence ID" value="KAF4758612.1"/>
    <property type="molecule type" value="Genomic_DNA"/>
</dbReference>
<accession>A0A7J6UN09</accession>
<dbReference type="Proteomes" id="UP000553632">
    <property type="component" value="Unassembled WGS sequence"/>
</dbReference>
<name>A0A7J6UN09_PEROL</name>
<keyword evidence="2" id="KW-0732">Signal</keyword>
<evidence type="ECO:0000256" key="2">
    <source>
        <dbReference type="SAM" id="SignalP"/>
    </source>
</evidence>
<comment type="caution">
    <text evidence="3">The sequence shown here is derived from an EMBL/GenBank/DDBJ whole genome shotgun (WGS) entry which is preliminary data.</text>
</comment>
<keyword evidence="4" id="KW-1185">Reference proteome</keyword>
<evidence type="ECO:0000313" key="3">
    <source>
        <dbReference type="EMBL" id="KAF4758612.1"/>
    </source>
</evidence>
<gene>
    <name evidence="3" type="ORF">FOZ63_010958</name>
</gene>
<proteinExistence type="predicted"/>
<organism evidence="3 4">
    <name type="scientific">Perkinsus olseni</name>
    <name type="common">Perkinsus atlanticus</name>
    <dbReference type="NCBI Taxonomy" id="32597"/>
    <lineage>
        <taxon>Eukaryota</taxon>
        <taxon>Sar</taxon>
        <taxon>Alveolata</taxon>
        <taxon>Perkinsozoa</taxon>
        <taxon>Perkinsea</taxon>
        <taxon>Perkinsida</taxon>
        <taxon>Perkinsidae</taxon>
        <taxon>Perkinsus</taxon>
    </lineage>
</organism>
<feature type="compositionally biased region" description="Basic and acidic residues" evidence="1">
    <location>
        <begin position="177"/>
        <end position="198"/>
    </location>
</feature>
<reference evidence="3 4" key="1">
    <citation type="submission" date="2020-04" db="EMBL/GenBank/DDBJ databases">
        <title>Perkinsus olseni comparative genomics.</title>
        <authorList>
            <person name="Bogema D.R."/>
        </authorList>
    </citation>
    <scope>NUCLEOTIDE SEQUENCE [LARGE SCALE GENOMIC DNA]</scope>
    <source>
        <strain evidence="3 4">ATCC PRA-207</strain>
    </source>
</reference>